<proteinExistence type="predicted"/>
<dbReference type="RefSeq" id="WP_212528141.1">
    <property type="nucleotide sequence ID" value="NZ_JAGSOG010000035.1"/>
</dbReference>
<evidence type="ECO:0000313" key="1">
    <source>
        <dbReference type="EMBL" id="MBR7833622.1"/>
    </source>
</evidence>
<name>A0A941IPY6_9ACTN</name>
<dbReference type="AlphaFoldDB" id="A0A941IPY6"/>
<reference evidence="1" key="1">
    <citation type="submission" date="2021-04" db="EMBL/GenBank/DDBJ databases">
        <title>Genome based classification of Actinospica acidithermotolerans sp. nov., an actinobacterium isolated from an Indonesian hot spring.</title>
        <authorList>
            <person name="Kusuma A.B."/>
            <person name="Putra K.E."/>
            <person name="Nafisah S."/>
            <person name="Loh J."/>
            <person name="Nouioui I."/>
            <person name="Goodfellow M."/>
        </authorList>
    </citation>
    <scope>NUCLEOTIDE SEQUENCE</scope>
    <source>
        <strain evidence="1">CSCA 57</strain>
    </source>
</reference>
<keyword evidence="2" id="KW-1185">Reference proteome</keyword>
<evidence type="ECO:0000313" key="2">
    <source>
        <dbReference type="Proteomes" id="UP000675781"/>
    </source>
</evidence>
<dbReference type="Proteomes" id="UP000675781">
    <property type="component" value="Unassembled WGS sequence"/>
</dbReference>
<gene>
    <name evidence="1" type="ORF">KDL01_10125</name>
</gene>
<organism evidence="1 2">
    <name type="scientific">Actinospica durhamensis</name>
    <dbReference type="NCBI Taxonomy" id="1508375"/>
    <lineage>
        <taxon>Bacteria</taxon>
        <taxon>Bacillati</taxon>
        <taxon>Actinomycetota</taxon>
        <taxon>Actinomycetes</taxon>
        <taxon>Catenulisporales</taxon>
        <taxon>Actinospicaceae</taxon>
        <taxon>Actinospica</taxon>
    </lineage>
</organism>
<accession>A0A941IPY6</accession>
<dbReference type="EMBL" id="JAGSOG010000035">
    <property type="protein sequence ID" value="MBR7833622.1"/>
    <property type="molecule type" value="Genomic_DNA"/>
</dbReference>
<protein>
    <submittedName>
        <fullName evidence="1">Uncharacterized protein</fullName>
    </submittedName>
</protein>
<sequence>MTLFPHTRLHLPDPHPNVTAVSELPTAHGLVWVASVELQRLHVGTFENDGNGAATEFVPYDTSVYGEHEFEAFAAACLRDGAPVSAERVIELLVEEYDTALMVREVSGHTGTYVRQVRGGRTVGYSEAENRPVTRAGRLELARQLAPRPIHGRDAITWEMWTGERWQPLPIPLYD</sequence>
<comment type="caution">
    <text evidence="1">The sequence shown here is derived from an EMBL/GenBank/DDBJ whole genome shotgun (WGS) entry which is preliminary data.</text>
</comment>